<sequence>MKKMIERKFKAEARARQSAAGGDVSQKRNASEYVSGTSETGETREKLAKAIGMGSHYSMRQAEQVIENGIPELVEAMDSGELDGSGRDPRPLEGGPPSIQLRVAGQQLAIHDPWKESPRRRGRNHGSCEKGGFNRTHI</sequence>
<dbReference type="Proteomes" id="UP000198816">
    <property type="component" value="Unassembled WGS sequence"/>
</dbReference>
<protein>
    <submittedName>
        <fullName evidence="2">Uncharacterized protein</fullName>
    </submittedName>
</protein>
<keyword evidence="3" id="KW-1185">Reference proteome</keyword>
<evidence type="ECO:0000256" key="1">
    <source>
        <dbReference type="SAM" id="MobiDB-lite"/>
    </source>
</evidence>
<feature type="region of interest" description="Disordered" evidence="1">
    <location>
        <begin position="110"/>
        <end position="138"/>
    </location>
</feature>
<gene>
    <name evidence="2" type="ORF">SAMN05421783_1183</name>
</gene>
<evidence type="ECO:0000313" key="2">
    <source>
        <dbReference type="EMBL" id="SDX23376.1"/>
    </source>
</evidence>
<feature type="region of interest" description="Disordered" evidence="1">
    <location>
        <begin position="1"/>
        <end position="46"/>
    </location>
</feature>
<accession>A0A1H3A169</accession>
<proteinExistence type="predicted"/>
<feature type="compositionally biased region" description="Basic and acidic residues" evidence="1">
    <location>
        <begin position="1"/>
        <end position="15"/>
    </location>
</feature>
<evidence type="ECO:0000313" key="3">
    <source>
        <dbReference type="Proteomes" id="UP000198816"/>
    </source>
</evidence>
<dbReference type="AlphaFoldDB" id="A0A1H3A169"/>
<name>A0A1H3A169_THIRO</name>
<dbReference type="EMBL" id="FNNZ01000018">
    <property type="protein sequence ID" value="SDX23376.1"/>
    <property type="molecule type" value="Genomic_DNA"/>
</dbReference>
<organism evidence="2 3">
    <name type="scientific">Thiocapsa roseopersicina</name>
    <dbReference type="NCBI Taxonomy" id="1058"/>
    <lineage>
        <taxon>Bacteria</taxon>
        <taxon>Pseudomonadati</taxon>
        <taxon>Pseudomonadota</taxon>
        <taxon>Gammaproteobacteria</taxon>
        <taxon>Chromatiales</taxon>
        <taxon>Chromatiaceae</taxon>
        <taxon>Thiocapsa</taxon>
    </lineage>
</organism>
<reference evidence="3" key="1">
    <citation type="submission" date="2016-10" db="EMBL/GenBank/DDBJ databases">
        <authorList>
            <person name="Varghese N."/>
            <person name="Submissions S."/>
        </authorList>
    </citation>
    <scope>NUCLEOTIDE SEQUENCE [LARGE SCALE GENOMIC DNA]</scope>
    <source>
        <strain evidence="3">DSM 217</strain>
    </source>
</reference>
<dbReference type="OrthoDB" id="189843at2"/>
<dbReference type="RefSeq" id="WP_093034960.1">
    <property type="nucleotide sequence ID" value="NZ_FNNZ01000018.1"/>
</dbReference>
<feature type="region of interest" description="Disordered" evidence="1">
    <location>
        <begin position="76"/>
        <end position="98"/>
    </location>
</feature>